<keyword evidence="2" id="KW-0408">Iron</keyword>
<dbReference type="AlphaFoldDB" id="A0A9Y2IQ51"/>
<gene>
    <name evidence="6" type="ORF">QRX50_21335</name>
</gene>
<dbReference type="InterPro" id="IPR008333">
    <property type="entry name" value="Cbr1-like_FAD-bd_dom"/>
</dbReference>
<dbReference type="CDD" id="cd06189">
    <property type="entry name" value="flavin_oxioreductase"/>
    <property type="match status" value="1"/>
</dbReference>
<proteinExistence type="predicted"/>
<comment type="cofactor">
    <cofactor evidence="1">
        <name>FAD</name>
        <dbReference type="ChEBI" id="CHEBI:57692"/>
    </cofactor>
</comment>
<dbReference type="GO" id="GO:0016491">
    <property type="term" value="F:oxidoreductase activity"/>
    <property type="evidence" value="ECO:0007669"/>
    <property type="project" value="InterPro"/>
</dbReference>
<organism evidence="6 7">
    <name type="scientific">Amycolatopsis carbonis</name>
    <dbReference type="NCBI Taxonomy" id="715471"/>
    <lineage>
        <taxon>Bacteria</taxon>
        <taxon>Bacillati</taxon>
        <taxon>Actinomycetota</taxon>
        <taxon>Actinomycetes</taxon>
        <taxon>Pseudonocardiales</taxon>
        <taxon>Pseudonocardiaceae</taxon>
        <taxon>Amycolatopsis</taxon>
    </lineage>
</organism>
<dbReference type="SUPFAM" id="SSF52343">
    <property type="entry name" value="Ferredoxin reductase-like, C-terminal NADP-linked domain"/>
    <property type="match status" value="1"/>
</dbReference>
<feature type="domain" description="FAD-binding FR-type" evidence="5">
    <location>
        <begin position="91"/>
        <end position="192"/>
    </location>
</feature>
<dbReference type="Pfam" id="PF00111">
    <property type="entry name" value="Fer2"/>
    <property type="match status" value="1"/>
</dbReference>
<dbReference type="PRINTS" id="PR00410">
    <property type="entry name" value="PHEHYDRXLASE"/>
</dbReference>
<evidence type="ECO:0000313" key="6">
    <source>
        <dbReference type="EMBL" id="WIX83121.1"/>
    </source>
</evidence>
<protein>
    <submittedName>
        <fullName evidence="6">2Fe-2S iron-sulfur cluster-binding protein</fullName>
    </submittedName>
</protein>
<dbReference type="PROSITE" id="PS51384">
    <property type="entry name" value="FAD_FR"/>
    <property type="match status" value="1"/>
</dbReference>
<dbReference type="Pfam" id="PF00175">
    <property type="entry name" value="NAD_binding_1"/>
    <property type="match status" value="1"/>
</dbReference>
<accession>A0A9Y2IQ51</accession>
<dbReference type="PANTHER" id="PTHR47354:SF5">
    <property type="entry name" value="PROTEIN RFBI"/>
    <property type="match status" value="1"/>
</dbReference>
<keyword evidence="3" id="KW-0411">Iron-sulfur</keyword>
<dbReference type="CDD" id="cd00207">
    <property type="entry name" value="fer2"/>
    <property type="match status" value="1"/>
</dbReference>
<dbReference type="RefSeq" id="WP_285973680.1">
    <property type="nucleotide sequence ID" value="NZ_CP127294.1"/>
</dbReference>
<evidence type="ECO:0000256" key="1">
    <source>
        <dbReference type="ARBA" id="ARBA00001974"/>
    </source>
</evidence>
<dbReference type="Gene3D" id="2.40.30.10">
    <property type="entry name" value="Translation factors"/>
    <property type="match status" value="1"/>
</dbReference>
<dbReference type="InterPro" id="IPR036010">
    <property type="entry name" value="2Fe-2S_ferredoxin-like_sf"/>
</dbReference>
<dbReference type="PROSITE" id="PS51085">
    <property type="entry name" value="2FE2S_FER_2"/>
    <property type="match status" value="1"/>
</dbReference>
<keyword evidence="2" id="KW-0479">Metal-binding</keyword>
<evidence type="ECO:0000259" key="5">
    <source>
        <dbReference type="PROSITE" id="PS51384"/>
    </source>
</evidence>
<feature type="domain" description="2Fe-2S ferredoxin-type" evidence="4">
    <location>
        <begin position="1"/>
        <end position="85"/>
    </location>
</feature>
<sequence length="332" mass="36210">MITVADTDVEIPCDDGQTVLEAAENAGWAIPYSCRKGVCTSCTGSLVAGSVVVRGRGELTGPADGVLLCRAEPQGPVVVRPRRIERSEPPRRKKLTTVVHRIRRPAPRVTVLDLRFPIGRRAPFRAGQFLEVQLPDDEPRPYSLANPPHHNDAVQLHVRTEPGGRFSEHTVGALRPGDTLDVETPFGEFVLDDGDGPILLLATGTGFAPIQSIVLDLIARRSTRPVHLYWGARTEEDLYLAELPQRWAARHRWFDYTPVLSRPGKGWSGATGHVQHTALADHPELTGHRTYACGSEAMTTDAHDLLTARGGLPTESFLADSFVPAAEPRVSA</sequence>
<dbReference type="PROSITE" id="PS00197">
    <property type="entry name" value="2FE2S_FER_1"/>
    <property type="match status" value="1"/>
</dbReference>
<evidence type="ECO:0000256" key="2">
    <source>
        <dbReference type="ARBA" id="ARBA00022714"/>
    </source>
</evidence>
<name>A0A9Y2IQ51_9PSEU</name>
<dbReference type="InterPro" id="IPR017938">
    <property type="entry name" value="Riboflavin_synthase-like_b-brl"/>
</dbReference>
<dbReference type="SUPFAM" id="SSF54292">
    <property type="entry name" value="2Fe-2S ferredoxin-like"/>
    <property type="match status" value="1"/>
</dbReference>
<dbReference type="InterPro" id="IPR001041">
    <property type="entry name" value="2Fe-2S_ferredoxin-type"/>
</dbReference>
<evidence type="ECO:0000256" key="3">
    <source>
        <dbReference type="ARBA" id="ARBA00023014"/>
    </source>
</evidence>
<dbReference type="Proteomes" id="UP001236014">
    <property type="component" value="Chromosome"/>
</dbReference>
<dbReference type="InterPro" id="IPR050415">
    <property type="entry name" value="MRET"/>
</dbReference>
<evidence type="ECO:0000313" key="7">
    <source>
        <dbReference type="Proteomes" id="UP001236014"/>
    </source>
</evidence>
<dbReference type="Pfam" id="PF00970">
    <property type="entry name" value="FAD_binding_6"/>
    <property type="match status" value="1"/>
</dbReference>
<dbReference type="GO" id="GO:0051537">
    <property type="term" value="F:2 iron, 2 sulfur cluster binding"/>
    <property type="evidence" value="ECO:0007669"/>
    <property type="project" value="UniProtKB-KW"/>
</dbReference>
<dbReference type="InterPro" id="IPR001433">
    <property type="entry name" value="OxRdtase_FAD/NAD-bd"/>
</dbReference>
<dbReference type="KEGG" id="acab:QRX50_21335"/>
<dbReference type="SUPFAM" id="SSF63380">
    <property type="entry name" value="Riboflavin synthase domain-like"/>
    <property type="match status" value="1"/>
</dbReference>
<dbReference type="Gene3D" id="3.40.50.80">
    <property type="entry name" value="Nucleotide-binding domain of ferredoxin-NADP reductase (FNR) module"/>
    <property type="match status" value="1"/>
</dbReference>
<reference evidence="6 7" key="1">
    <citation type="submission" date="2023-06" db="EMBL/GenBank/DDBJ databases">
        <authorList>
            <person name="Oyuntsetseg B."/>
            <person name="Kim S.B."/>
        </authorList>
    </citation>
    <scope>NUCLEOTIDE SEQUENCE [LARGE SCALE GENOMIC DNA]</scope>
    <source>
        <strain evidence="6 7">2-15</strain>
    </source>
</reference>
<dbReference type="InterPro" id="IPR039261">
    <property type="entry name" value="FNR_nucleotide-bd"/>
</dbReference>
<dbReference type="Gene3D" id="3.10.20.30">
    <property type="match status" value="1"/>
</dbReference>
<dbReference type="InterPro" id="IPR017927">
    <property type="entry name" value="FAD-bd_FR_type"/>
</dbReference>
<evidence type="ECO:0000259" key="4">
    <source>
        <dbReference type="PROSITE" id="PS51085"/>
    </source>
</evidence>
<keyword evidence="7" id="KW-1185">Reference proteome</keyword>
<dbReference type="InterPro" id="IPR006058">
    <property type="entry name" value="2Fe2S_fd_BS"/>
</dbReference>
<dbReference type="PANTHER" id="PTHR47354">
    <property type="entry name" value="NADH OXIDOREDUCTASE HCR"/>
    <property type="match status" value="1"/>
</dbReference>
<dbReference type="InterPro" id="IPR012675">
    <property type="entry name" value="Beta-grasp_dom_sf"/>
</dbReference>
<keyword evidence="2" id="KW-0001">2Fe-2S</keyword>
<dbReference type="EMBL" id="CP127294">
    <property type="protein sequence ID" value="WIX83121.1"/>
    <property type="molecule type" value="Genomic_DNA"/>
</dbReference>